<protein>
    <submittedName>
        <fullName evidence="2">Uncharacterized protein</fullName>
    </submittedName>
</protein>
<evidence type="ECO:0000313" key="3">
    <source>
        <dbReference type="Proteomes" id="UP000027215"/>
    </source>
</evidence>
<evidence type="ECO:0000313" key="2">
    <source>
        <dbReference type="EMBL" id="AIC11466.1"/>
    </source>
</evidence>
<reference evidence="2 3" key="1">
    <citation type="submission" date="2013-08" db="EMBL/GenBank/DDBJ databases">
        <authorList>
            <person name="Stouthamer R."/>
            <person name="Nunney L."/>
        </authorList>
    </citation>
    <scope>NUCLEOTIDE SEQUENCE [LARGE SCALE GENOMIC DNA]</scope>
    <source>
        <strain evidence="3">ann-1</strain>
    </source>
</reference>
<feature type="compositionally biased region" description="Polar residues" evidence="1">
    <location>
        <begin position="11"/>
        <end position="24"/>
    </location>
</feature>
<sequence>MIALPSDEGNIDTNPSVILVSSQKTENKAH</sequence>
<dbReference type="EMBL" id="CP006696">
    <property type="protein sequence ID" value="AIC11466.1"/>
    <property type="molecule type" value="Genomic_DNA"/>
</dbReference>
<dbReference type="KEGG" id="xfs:D934_09590"/>
<accession>A0A060HDK8</accession>
<proteinExistence type="predicted"/>
<dbReference type="AlphaFoldDB" id="A0A060HDK8"/>
<dbReference type="Proteomes" id="UP000027215">
    <property type="component" value="Chromosome"/>
</dbReference>
<evidence type="ECO:0000256" key="1">
    <source>
        <dbReference type="SAM" id="MobiDB-lite"/>
    </source>
</evidence>
<dbReference type="HOGENOM" id="CLU_3406162_0_0_6"/>
<name>A0A060HDK8_XYLFS</name>
<organism evidence="2 3">
    <name type="scientific">Xylella fastidiosa subsp. sandyi Ann-1</name>
    <dbReference type="NCBI Taxonomy" id="155920"/>
    <lineage>
        <taxon>Bacteria</taxon>
        <taxon>Pseudomonadati</taxon>
        <taxon>Pseudomonadota</taxon>
        <taxon>Gammaproteobacteria</taxon>
        <taxon>Lysobacterales</taxon>
        <taxon>Lysobacteraceae</taxon>
        <taxon>Xylella</taxon>
    </lineage>
</organism>
<feature type="region of interest" description="Disordered" evidence="1">
    <location>
        <begin position="1"/>
        <end position="30"/>
    </location>
</feature>
<gene>
    <name evidence="2" type="ORF">D934_09590</name>
</gene>